<keyword evidence="4 7" id="KW-0805">Transcription regulation</keyword>
<keyword evidence="6 7" id="KW-0804">Transcription</keyword>
<evidence type="ECO:0000256" key="3">
    <source>
        <dbReference type="ARBA" id="ARBA00022737"/>
    </source>
</evidence>
<dbReference type="HAMAP" id="MF_01008">
    <property type="entry name" value="MraZ"/>
    <property type="match status" value="1"/>
</dbReference>
<dbReference type="EMBL" id="MGFN01000004">
    <property type="protein sequence ID" value="OGM07650.1"/>
    <property type="molecule type" value="Genomic_DNA"/>
</dbReference>
<evidence type="ECO:0000256" key="4">
    <source>
        <dbReference type="ARBA" id="ARBA00023015"/>
    </source>
</evidence>
<evidence type="ECO:0000256" key="2">
    <source>
        <dbReference type="ARBA" id="ARBA00022490"/>
    </source>
</evidence>
<dbReference type="InterPro" id="IPR007159">
    <property type="entry name" value="SpoVT-AbrB_dom"/>
</dbReference>
<dbReference type="InterPro" id="IPR038619">
    <property type="entry name" value="MraZ_sf"/>
</dbReference>
<keyword evidence="5 7" id="KW-0238">DNA-binding</keyword>
<dbReference type="InterPro" id="IPR035644">
    <property type="entry name" value="MraZ_C"/>
</dbReference>
<dbReference type="PROSITE" id="PS51740">
    <property type="entry name" value="SPOVT_ABRB"/>
    <property type="match status" value="1"/>
</dbReference>
<reference evidence="9 10" key="1">
    <citation type="journal article" date="2016" name="Nat. Commun.">
        <title>Thousands of microbial genomes shed light on interconnected biogeochemical processes in an aquifer system.</title>
        <authorList>
            <person name="Anantharaman K."/>
            <person name="Brown C.T."/>
            <person name="Hug L.A."/>
            <person name="Sharon I."/>
            <person name="Castelle C.J."/>
            <person name="Probst A.J."/>
            <person name="Thomas B.C."/>
            <person name="Singh A."/>
            <person name="Wilkins M.J."/>
            <person name="Karaoz U."/>
            <person name="Brodie E.L."/>
            <person name="Williams K.H."/>
            <person name="Hubbard S.S."/>
            <person name="Banfield J.F."/>
        </authorList>
    </citation>
    <scope>NUCLEOTIDE SEQUENCE [LARGE SCALE GENOMIC DNA]</scope>
</reference>
<dbReference type="GO" id="GO:0003700">
    <property type="term" value="F:DNA-binding transcription factor activity"/>
    <property type="evidence" value="ECO:0007669"/>
    <property type="project" value="UniProtKB-UniRule"/>
</dbReference>
<dbReference type="Gene3D" id="3.40.1550.20">
    <property type="entry name" value="Transcriptional regulator MraZ domain"/>
    <property type="match status" value="1"/>
</dbReference>
<evidence type="ECO:0000256" key="7">
    <source>
        <dbReference type="HAMAP-Rule" id="MF_01008"/>
    </source>
</evidence>
<protein>
    <recommendedName>
        <fullName evidence="1 7">Transcriptional regulator MraZ</fullName>
    </recommendedName>
</protein>
<dbReference type="CDD" id="cd16320">
    <property type="entry name" value="MraZ_N"/>
    <property type="match status" value="1"/>
</dbReference>
<organism evidence="9 10">
    <name type="scientific">Candidatus Woesebacteria bacterium GWC1_42_13</name>
    <dbReference type="NCBI Taxonomy" id="1802475"/>
    <lineage>
        <taxon>Bacteria</taxon>
        <taxon>Candidatus Woeseibacteriota</taxon>
    </lineage>
</organism>
<dbReference type="InterPro" id="IPR037914">
    <property type="entry name" value="SpoVT-AbrB_sf"/>
</dbReference>
<proteinExistence type="inferred from homology"/>
<keyword evidence="3" id="KW-0677">Repeat</keyword>
<name>A0A1F7WY22_9BACT</name>
<evidence type="ECO:0000313" key="9">
    <source>
        <dbReference type="EMBL" id="OGM07650.1"/>
    </source>
</evidence>
<comment type="caution">
    <text evidence="9">The sequence shown here is derived from an EMBL/GenBank/DDBJ whole genome shotgun (WGS) entry which is preliminary data.</text>
</comment>
<comment type="similarity">
    <text evidence="7">Belongs to the MraZ family.</text>
</comment>
<dbReference type="PANTHER" id="PTHR34701">
    <property type="entry name" value="TRANSCRIPTIONAL REGULATOR MRAZ"/>
    <property type="match status" value="1"/>
</dbReference>
<sequence length="144" mass="16066">MLIGSYLGLLGEKRRTAVPKRFLDELGEKLVVAKWYDGCLVLVSEGFWEALLNRLTGGSRVASLGVRDIERFILGSAFEVTPDNQGRIIIPEILAGFAGLENELVFLGLGDRVEIWGRKIWEERAGKIAETTRDYIENLAKDGK</sequence>
<dbReference type="GO" id="GO:0005737">
    <property type="term" value="C:cytoplasm"/>
    <property type="evidence" value="ECO:0007669"/>
    <property type="project" value="UniProtKB-UniRule"/>
</dbReference>
<keyword evidence="2 7" id="KW-0963">Cytoplasm</keyword>
<comment type="subunit">
    <text evidence="7">Forms oligomers.</text>
</comment>
<dbReference type="InterPro" id="IPR003444">
    <property type="entry name" value="MraZ"/>
</dbReference>
<dbReference type="Pfam" id="PF02381">
    <property type="entry name" value="MraZ"/>
    <property type="match status" value="1"/>
</dbReference>
<evidence type="ECO:0000259" key="8">
    <source>
        <dbReference type="PROSITE" id="PS51740"/>
    </source>
</evidence>
<dbReference type="GO" id="GO:2000143">
    <property type="term" value="P:negative regulation of DNA-templated transcription initiation"/>
    <property type="evidence" value="ECO:0007669"/>
    <property type="project" value="TreeGrafter"/>
</dbReference>
<dbReference type="InterPro" id="IPR020603">
    <property type="entry name" value="MraZ_dom"/>
</dbReference>
<dbReference type="GO" id="GO:0009295">
    <property type="term" value="C:nucleoid"/>
    <property type="evidence" value="ECO:0007669"/>
    <property type="project" value="UniProtKB-SubCell"/>
</dbReference>
<evidence type="ECO:0000256" key="1">
    <source>
        <dbReference type="ARBA" id="ARBA00013860"/>
    </source>
</evidence>
<gene>
    <name evidence="7" type="primary">mraZ</name>
    <name evidence="9" type="ORF">A2129_02375</name>
</gene>
<evidence type="ECO:0000256" key="6">
    <source>
        <dbReference type="ARBA" id="ARBA00023163"/>
    </source>
</evidence>
<accession>A0A1F7WY22</accession>
<evidence type="ECO:0000256" key="5">
    <source>
        <dbReference type="ARBA" id="ARBA00023125"/>
    </source>
</evidence>
<dbReference type="AlphaFoldDB" id="A0A1F7WY22"/>
<dbReference type="InterPro" id="IPR035642">
    <property type="entry name" value="MraZ_N"/>
</dbReference>
<dbReference type="SUPFAM" id="SSF89447">
    <property type="entry name" value="AbrB/MazE/MraZ-like"/>
    <property type="match status" value="1"/>
</dbReference>
<dbReference type="CDD" id="cd16321">
    <property type="entry name" value="MraZ_C"/>
    <property type="match status" value="1"/>
</dbReference>
<dbReference type="PANTHER" id="PTHR34701:SF1">
    <property type="entry name" value="TRANSCRIPTIONAL REGULATOR MRAZ"/>
    <property type="match status" value="1"/>
</dbReference>
<comment type="subcellular location">
    <subcellularLocation>
        <location evidence="7">Cytoplasm</location>
        <location evidence="7">Nucleoid</location>
    </subcellularLocation>
</comment>
<dbReference type="Proteomes" id="UP000177737">
    <property type="component" value="Unassembled WGS sequence"/>
</dbReference>
<evidence type="ECO:0000313" key="10">
    <source>
        <dbReference type="Proteomes" id="UP000177737"/>
    </source>
</evidence>
<feature type="domain" description="SpoVT-AbrB" evidence="8">
    <location>
        <begin position="77"/>
        <end position="120"/>
    </location>
</feature>
<dbReference type="GO" id="GO:0000976">
    <property type="term" value="F:transcription cis-regulatory region binding"/>
    <property type="evidence" value="ECO:0007669"/>
    <property type="project" value="TreeGrafter"/>
</dbReference>